<comment type="caution">
    <text evidence="1">The sequence shown here is derived from an EMBL/GenBank/DDBJ whole genome shotgun (WGS) entry which is preliminary data.</text>
</comment>
<sequence>MSSTFLFIIALAAIVISIALSQELIKPSKKQNGRKIVTLTAGGSLVTLVLTISLFQGILF</sequence>
<organism evidence="1 2">
    <name type="scientific">Gracilibacillus pellucidus</name>
    <dbReference type="NCBI Taxonomy" id="3095368"/>
    <lineage>
        <taxon>Bacteria</taxon>
        <taxon>Bacillati</taxon>
        <taxon>Bacillota</taxon>
        <taxon>Bacilli</taxon>
        <taxon>Bacillales</taxon>
        <taxon>Bacillaceae</taxon>
        <taxon>Gracilibacillus</taxon>
    </lineage>
</organism>
<evidence type="ECO:0000313" key="2">
    <source>
        <dbReference type="Proteomes" id="UP001277972"/>
    </source>
</evidence>
<accession>A0ACC6M8P2</accession>
<gene>
    <name evidence="1" type="ORF">SH601_15120</name>
</gene>
<dbReference type="Proteomes" id="UP001277972">
    <property type="component" value="Unassembled WGS sequence"/>
</dbReference>
<evidence type="ECO:0000313" key="1">
    <source>
        <dbReference type="EMBL" id="MDX8047300.1"/>
    </source>
</evidence>
<name>A0ACC6M8P2_9BACI</name>
<dbReference type="EMBL" id="JAWZSR010000010">
    <property type="protein sequence ID" value="MDX8047300.1"/>
    <property type="molecule type" value="Genomic_DNA"/>
</dbReference>
<keyword evidence="2" id="KW-1185">Reference proteome</keyword>
<proteinExistence type="predicted"/>
<protein>
    <submittedName>
        <fullName evidence="1">Uncharacterized protein</fullName>
    </submittedName>
</protein>
<reference evidence="1" key="1">
    <citation type="submission" date="2023-11" db="EMBL/GenBank/DDBJ databases">
        <title>Gracilibacillus pellucida a moderately halophilic bacterium isolated from saline soil in Xinjiang province.</title>
        <authorList>
            <person name="Zhang Z."/>
            <person name="Tan F."/>
            <person name="Wang Y."/>
            <person name="Xia M."/>
        </authorList>
    </citation>
    <scope>NUCLEOTIDE SEQUENCE</scope>
    <source>
        <strain evidence="1">S3-1-1</strain>
    </source>
</reference>